<feature type="region of interest" description="Disordered" evidence="3">
    <location>
        <begin position="243"/>
        <end position="280"/>
    </location>
</feature>
<evidence type="ECO:0000259" key="4">
    <source>
        <dbReference type="SMART" id="SM00674"/>
    </source>
</evidence>
<feature type="compositionally biased region" description="Basic and acidic residues" evidence="3">
    <location>
        <begin position="170"/>
        <end position="183"/>
    </location>
</feature>
<dbReference type="InterPro" id="IPR004875">
    <property type="entry name" value="DDE_SF_endonuclease_dom"/>
</dbReference>
<dbReference type="GO" id="GO:0043565">
    <property type="term" value="F:sequence-specific DNA binding"/>
    <property type="evidence" value="ECO:0007669"/>
    <property type="project" value="InterPro"/>
</dbReference>
<dbReference type="Pfam" id="PF09607">
    <property type="entry name" value="BrkDBD"/>
    <property type="match status" value="2"/>
</dbReference>
<feature type="compositionally biased region" description="Polar residues" evidence="3">
    <location>
        <begin position="639"/>
        <end position="654"/>
    </location>
</feature>
<feature type="domain" description="HTH CENPB-type" evidence="4">
    <location>
        <begin position="568"/>
        <end position="632"/>
    </location>
</feature>
<dbReference type="InterPro" id="IPR018586">
    <property type="entry name" value="Brinker_DNA-bd"/>
</dbReference>
<dbReference type="SUPFAM" id="SSF48295">
    <property type="entry name" value="TrpR-like"/>
    <property type="match status" value="2"/>
</dbReference>
<feature type="region of interest" description="Disordered" evidence="3">
    <location>
        <begin position="157"/>
        <end position="191"/>
    </location>
</feature>
<comment type="caution">
    <text evidence="5">The sequence shown here is derived from an EMBL/GenBank/DDBJ whole genome shotgun (WGS) entry which is preliminary data.</text>
</comment>
<gene>
    <name evidence="5" type="ORF">JTE90_004691</name>
</gene>
<feature type="compositionally biased region" description="Polar residues" evidence="3">
    <location>
        <begin position="764"/>
        <end position="776"/>
    </location>
</feature>
<dbReference type="Pfam" id="PF03184">
    <property type="entry name" value="DDE_1"/>
    <property type="match status" value="1"/>
</dbReference>
<dbReference type="InterPro" id="IPR009057">
    <property type="entry name" value="Homeodomain-like_sf"/>
</dbReference>
<dbReference type="SMART" id="SM00674">
    <property type="entry name" value="CENPB"/>
    <property type="match status" value="2"/>
</dbReference>
<feature type="region of interest" description="Disordered" evidence="3">
    <location>
        <begin position="746"/>
        <end position="780"/>
    </location>
</feature>
<reference evidence="5 6" key="1">
    <citation type="journal article" date="2022" name="Nat. Ecol. Evol.">
        <title>A masculinizing supergene underlies an exaggerated male reproductive morph in a spider.</title>
        <authorList>
            <person name="Hendrickx F."/>
            <person name="De Corte Z."/>
            <person name="Sonet G."/>
            <person name="Van Belleghem S.M."/>
            <person name="Kostlbacher S."/>
            <person name="Vangestel C."/>
        </authorList>
    </citation>
    <scope>NUCLEOTIDE SEQUENCE [LARGE SCALE GENOMIC DNA]</scope>
    <source>
        <strain evidence="5">W744_W776</strain>
    </source>
</reference>
<accession>A0AAV6U836</accession>
<evidence type="ECO:0000256" key="2">
    <source>
        <dbReference type="ARBA" id="ARBA00023125"/>
    </source>
</evidence>
<dbReference type="Proteomes" id="UP000827092">
    <property type="component" value="Unassembled WGS sequence"/>
</dbReference>
<feature type="compositionally biased region" description="Polar residues" evidence="3">
    <location>
        <begin position="244"/>
        <end position="254"/>
    </location>
</feature>
<dbReference type="EMBL" id="JAFNEN010000553">
    <property type="protein sequence ID" value="KAG8180732.1"/>
    <property type="molecule type" value="Genomic_DNA"/>
</dbReference>
<evidence type="ECO:0000256" key="1">
    <source>
        <dbReference type="ARBA" id="ARBA00004123"/>
    </source>
</evidence>
<keyword evidence="6" id="KW-1185">Reference proteome</keyword>
<dbReference type="InterPro" id="IPR051839">
    <property type="entry name" value="RD_transcriptional_regulator"/>
</dbReference>
<name>A0AAV6U836_9ARAC</name>
<proteinExistence type="predicted"/>
<feature type="domain" description="HTH CENPB-type" evidence="4">
    <location>
        <begin position="983"/>
        <end position="1045"/>
    </location>
</feature>
<keyword evidence="2" id="KW-0238">DNA-binding</keyword>
<evidence type="ECO:0000256" key="3">
    <source>
        <dbReference type="SAM" id="MobiDB-lite"/>
    </source>
</evidence>
<dbReference type="InterPro" id="IPR006600">
    <property type="entry name" value="HTH_CenpB_DNA-bd_dom"/>
</dbReference>
<sequence>MGKRKSAKPQKYVQPSEDEDDDNVEMLSEGEKSENSDAPVPSRQIVSSEKNSRLMWTKEKPPEDPKKENNCPINLKQDQSSKPAKDTVESEFWASHFPIPPEGVSSSKPFDFHHYRGDPEPVVPRAHSSPLETLLSERIYNSTPFLEERLGHSSYSLHLGHSGGVQSGTESDRRSGTEGERRGSRPKRRRKYVTYPATFRLEVVEHAERFGKSSAAKKYNICVEKVSMWCKTKDNIVHKVKKGGQTSADGSFDTSYDDRMEDLSGTGTPERDDGTPQEDEDIKRHMVSQELEMLYNDDSDEEIPERVEPAPMDCQRRPEVVYPAYFKHRLVRYAEKKGQKEAALEFKVCEKRLAVWCAASEYLAGYVSSHRVEEWEVDLYVTLKRLLEQDQVTVRDLIVRAEQAQLGAQSANSTISTAWLTEWCSKFHVCFKSVMESTPQPLTEHTCLVLETSLFQVDRDEAQMAKLQASKQPPQVQQRVDCGRTLDASSDREDSPLPPSSFSFSSKRRRRSYTLAFKLEVVKFAQTNTKHATSRKYGIARRVISRWIADKESLQTDLMNATQHALADSVTEEIDLKLLQYYKDLKKKGVRVSKDMVLERASVLFEQQQKKGGATNGWYKHWLVKCKERGESMDIAETANPTSSSNLQQPTSDNPLPLDLHTPKRSRTPPLSGGGSSMDALKQAYMTNAILSSMRPTEMDLHIMSQFPELLNLIQQNPAILQAAHLQSPDLYRQSLQQAVVSLATGGGGQTLSKDSNGVDPYSFGNSNGTTKVSSSTKKRRERYSPDFKLMVIDYAASHSYQETSRKFGVHHITVSEWCKDKERIHKKVYCDNLQTLHTKILKSETAEQKFLAWIQDCNKAKLVIKPADVQSKANEILNLIGEAEVKKNCWWFYLWNKRGSADAYEDEDASDVLEKESRVNYPPAVKVEIAKVAERQSVNCAARCFRVARKRIREWVKCKDKLRWLAETGQVRERGGSFGGKKVNCLDVDKEVYEWYSAERGSPQLPEIRAKALQIFQKHGFSNMKCSREWYRNWCRRYGICRSPGKDSQLIRWILTRYDKNLPITHQELVDHTTAERAGAEEDAEEYVHSFCRRYPRLLEALPGIAETFPEEMEAAVAQFRVTLKELQEENGFSSMAIGCMDEVPLLFPASGPVIVNSGMSSWNAVVVLSCLADGQLLPPLVVVKGAACPLEGAPPHVLFQEEGRPLVDGGTVRRWVEEVWLPAVPSPSLLLLDCFQPHVAAQEAMLEAGVTPVLLPEGCASKLQPLNACITRHFQEAVQDVWKVGRTPGGAQPSPVDMVRCVLGAFQRLQDRSDVVRRSFVVTGVAVAPDGSDTPMIENADWFGCSGDEHVLSPASDSEPDSDLDA</sequence>
<dbReference type="InterPro" id="IPR010921">
    <property type="entry name" value="Trp_repressor/repl_initiator"/>
</dbReference>
<dbReference type="SUPFAM" id="SSF46689">
    <property type="entry name" value="Homeodomain-like"/>
    <property type="match status" value="1"/>
</dbReference>
<dbReference type="PANTHER" id="PTHR33215:SF13">
    <property type="entry name" value="PROTEIN DISTAL ANTENNA"/>
    <property type="match status" value="1"/>
</dbReference>
<protein>
    <recommendedName>
        <fullName evidence="4">HTH CENPB-type domain-containing protein</fullName>
    </recommendedName>
</protein>
<dbReference type="Pfam" id="PF03221">
    <property type="entry name" value="HTH_Tnp_Tc5"/>
    <property type="match status" value="1"/>
</dbReference>
<feature type="compositionally biased region" description="Basic and acidic residues" evidence="3">
    <location>
        <begin position="50"/>
        <end position="69"/>
    </location>
</feature>
<dbReference type="Gene3D" id="1.10.10.60">
    <property type="entry name" value="Homeodomain-like"/>
    <property type="match status" value="3"/>
</dbReference>
<dbReference type="PANTHER" id="PTHR33215">
    <property type="entry name" value="PROTEIN DISTAL ANTENNA"/>
    <property type="match status" value="1"/>
</dbReference>
<feature type="region of interest" description="Disordered" evidence="3">
    <location>
        <begin position="1"/>
        <end position="89"/>
    </location>
</feature>
<evidence type="ECO:0000313" key="5">
    <source>
        <dbReference type="EMBL" id="KAG8180732.1"/>
    </source>
</evidence>
<comment type="subcellular location">
    <subcellularLocation>
        <location evidence="1">Nucleus</location>
    </subcellularLocation>
</comment>
<organism evidence="5 6">
    <name type="scientific">Oedothorax gibbosus</name>
    <dbReference type="NCBI Taxonomy" id="931172"/>
    <lineage>
        <taxon>Eukaryota</taxon>
        <taxon>Metazoa</taxon>
        <taxon>Ecdysozoa</taxon>
        <taxon>Arthropoda</taxon>
        <taxon>Chelicerata</taxon>
        <taxon>Arachnida</taxon>
        <taxon>Araneae</taxon>
        <taxon>Araneomorphae</taxon>
        <taxon>Entelegynae</taxon>
        <taxon>Araneoidea</taxon>
        <taxon>Linyphiidae</taxon>
        <taxon>Erigoninae</taxon>
        <taxon>Oedothorax</taxon>
    </lineage>
</organism>
<dbReference type="GO" id="GO:0005634">
    <property type="term" value="C:nucleus"/>
    <property type="evidence" value="ECO:0007669"/>
    <property type="project" value="UniProtKB-SubCell"/>
</dbReference>
<feature type="region of interest" description="Disordered" evidence="3">
    <location>
        <begin position="638"/>
        <end position="677"/>
    </location>
</feature>
<evidence type="ECO:0000313" key="6">
    <source>
        <dbReference type="Proteomes" id="UP000827092"/>
    </source>
</evidence>